<evidence type="ECO:0000256" key="1">
    <source>
        <dbReference type="ARBA" id="ARBA00022679"/>
    </source>
</evidence>
<evidence type="ECO:0000313" key="4">
    <source>
        <dbReference type="EMBL" id="PCG10886.1"/>
    </source>
</evidence>
<dbReference type="Pfam" id="PF01066">
    <property type="entry name" value="CDP-OH_P_transf"/>
    <property type="match status" value="1"/>
</dbReference>
<keyword evidence="1 2" id="KW-0808">Transferase</keyword>
<keyword evidence="3" id="KW-0472">Membrane</keyword>
<dbReference type="Proteomes" id="UP000218784">
    <property type="component" value="Unassembled WGS sequence"/>
</dbReference>
<evidence type="ECO:0000256" key="3">
    <source>
        <dbReference type="SAM" id="Phobius"/>
    </source>
</evidence>
<dbReference type="InterPro" id="IPR048254">
    <property type="entry name" value="CDP_ALCOHOL_P_TRANSF_CS"/>
</dbReference>
<feature type="transmembrane region" description="Helical" evidence="3">
    <location>
        <begin position="194"/>
        <end position="211"/>
    </location>
</feature>
<dbReference type="AlphaFoldDB" id="A0A2A4I289"/>
<name>A0A2A4I289_9SPHN</name>
<evidence type="ECO:0000256" key="2">
    <source>
        <dbReference type="RuleBase" id="RU003750"/>
    </source>
</evidence>
<proteinExistence type="inferred from homology"/>
<gene>
    <name evidence="4" type="ORF">COA17_01910</name>
</gene>
<dbReference type="InterPro" id="IPR043130">
    <property type="entry name" value="CDP-OH_PTrfase_TM_dom"/>
</dbReference>
<dbReference type="PROSITE" id="PS00379">
    <property type="entry name" value="CDP_ALCOHOL_P_TRANSF"/>
    <property type="match status" value="1"/>
</dbReference>
<comment type="caution">
    <text evidence="4">The sequence shown here is derived from an EMBL/GenBank/DDBJ whole genome shotgun (WGS) entry which is preliminary data.</text>
</comment>
<evidence type="ECO:0000313" key="5">
    <source>
        <dbReference type="Proteomes" id="UP000218784"/>
    </source>
</evidence>
<keyword evidence="5" id="KW-1185">Reference proteome</keyword>
<keyword evidence="3" id="KW-0812">Transmembrane</keyword>
<feature type="transmembrane region" description="Helical" evidence="3">
    <location>
        <begin position="107"/>
        <end position="128"/>
    </location>
</feature>
<feature type="transmembrane region" description="Helical" evidence="3">
    <location>
        <begin position="320"/>
        <end position="342"/>
    </location>
</feature>
<reference evidence="4 5" key="1">
    <citation type="submission" date="2017-09" db="EMBL/GenBank/DDBJ databases">
        <title>Sphingomonas ginsenosidimutans KACC 14949, whole genome shotgun sequence.</title>
        <authorList>
            <person name="Feng G."/>
            <person name="Zhu H."/>
        </authorList>
    </citation>
    <scope>NUCLEOTIDE SEQUENCE [LARGE SCALE GENOMIC DNA]</scope>
    <source>
        <strain evidence="4 5">KACC 14949</strain>
    </source>
</reference>
<dbReference type="EMBL" id="NWVD01000001">
    <property type="protein sequence ID" value="PCG10886.1"/>
    <property type="molecule type" value="Genomic_DNA"/>
</dbReference>
<dbReference type="Gene3D" id="1.20.120.1760">
    <property type="match status" value="1"/>
</dbReference>
<accession>A0A2A4I289</accession>
<keyword evidence="3" id="KW-1133">Transmembrane helix</keyword>
<dbReference type="GO" id="GO:0016780">
    <property type="term" value="F:phosphotransferase activity, for other substituted phosphate groups"/>
    <property type="evidence" value="ECO:0007669"/>
    <property type="project" value="InterPro"/>
</dbReference>
<dbReference type="InterPro" id="IPR000462">
    <property type="entry name" value="CDP-OH_P_trans"/>
</dbReference>
<dbReference type="GO" id="GO:0016020">
    <property type="term" value="C:membrane"/>
    <property type="evidence" value="ECO:0007669"/>
    <property type="project" value="InterPro"/>
</dbReference>
<dbReference type="GO" id="GO:0008654">
    <property type="term" value="P:phospholipid biosynthetic process"/>
    <property type="evidence" value="ECO:0007669"/>
    <property type="project" value="InterPro"/>
</dbReference>
<comment type="similarity">
    <text evidence="2">Belongs to the CDP-alcohol phosphatidyltransferase class-I family.</text>
</comment>
<feature type="transmembrane region" description="Helical" evidence="3">
    <location>
        <begin position="294"/>
        <end position="314"/>
    </location>
</feature>
<organism evidence="4 5">
    <name type="scientific">Sphingomonas ginsenosidimutans</name>
    <dbReference type="NCBI Taxonomy" id="862134"/>
    <lineage>
        <taxon>Bacteria</taxon>
        <taxon>Pseudomonadati</taxon>
        <taxon>Pseudomonadota</taxon>
        <taxon>Alphaproteobacteria</taxon>
        <taxon>Sphingomonadales</taxon>
        <taxon>Sphingomonadaceae</taxon>
        <taxon>Sphingomonas</taxon>
    </lineage>
</organism>
<sequence length="356" mass="37830">MILPLHQAAGAIANADDRNLDRRHETPLAGDAGIDTNPLLLGDRYVAGVKRSRRLIGRSATRSLGDTLDRPEPSNAGKPKELQGFLNRTIYHPLAHRLARVLVPTPVTPNMVSIAGAAIVMAAGVLYAVVGTPWAIALGFVLHLSWHVVDGADGALARMSGRASASGEIVDGLCDYAGHAVLYVLLALRLDDQIGGWAWILAVGAGLSRAVQSVFAESARRTYQWWAYGVPWLQTAKATGDGIGVRLSAIYLWVWNRLSGPTQVVNTLVASAEADPAERRRIAEIARTAGRSTLPVVAIIGANPRTILLGLSMIAGSPLWFFLIELVALNLVLAFAIMQAAASGRRIARLIAAGGD</sequence>
<protein>
    <submittedName>
        <fullName evidence="4">CDP-alcohol phosphatidyltransferase</fullName>
    </submittedName>
</protein>